<keyword evidence="2" id="KW-1185">Reference proteome</keyword>
<proteinExistence type="predicted"/>
<evidence type="ECO:0008006" key="3">
    <source>
        <dbReference type="Google" id="ProtNLM"/>
    </source>
</evidence>
<accession>A0ABU3NZL4</accession>
<evidence type="ECO:0000313" key="2">
    <source>
        <dbReference type="Proteomes" id="UP001254848"/>
    </source>
</evidence>
<reference evidence="1 2" key="1">
    <citation type="submission" date="2023-07" db="EMBL/GenBank/DDBJ databases">
        <title>The novel representative of Negativicutes class, Anaeroselena agilis gen. nov. sp. nov.</title>
        <authorList>
            <person name="Prokofeva M.I."/>
            <person name="Elcheninov A.G."/>
            <person name="Klyukina A."/>
            <person name="Kublanov I.V."/>
            <person name="Frolov E.N."/>
            <person name="Podosokorskaya O.A."/>
        </authorList>
    </citation>
    <scope>NUCLEOTIDE SEQUENCE [LARGE SCALE GENOMIC DNA]</scope>
    <source>
        <strain evidence="1 2">4137-cl</strain>
    </source>
</reference>
<comment type="caution">
    <text evidence="1">The sequence shown here is derived from an EMBL/GenBank/DDBJ whole genome shotgun (WGS) entry which is preliminary data.</text>
</comment>
<protein>
    <recommendedName>
        <fullName evidence="3">Transcriptional regulator</fullName>
    </recommendedName>
</protein>
<evidence type="ECO:0000313" key="1">
    <source>
        <dbReference type="EMBL" id="MDT8902225.1"/>
    </source>
</evidence>
<gene>
    <name evidence="1" type="ORF">Q4T40_13290</name>
</gene>
<dbReference type="Proteomes" id="UP001254848">
    <property type="component" value="Unassembled WGS sequence"/>
</dbReference>
<dbReference type="RefSeq" id="WP_413780711.1">
    <property type="nucleotide sequence ID" value="NZ_JAUOZS010000001.1"/>
</dbReference>
<name>A0ABU3NZL4_9FIRM</name>
<dbReference type="EMBL" id="JAUOZS010000001">
    <property type="protein sequence ID" value="MDT8902225.1"/>
    <property type="molecule type" value="Genomic_DNA"/>
</dbReference>
<sequence length="81" mass="8764">MSEVSKNVKMCPIIANIERAMNDHKIKNKAALAHFVGLSRGQITKLFKVGSSAGGGTIAAFKTAFPGYSSEYFFTPIVIKK</sequence>
<organism evidence="1 2">
    <name type="scientific">Anaeroselena agilis</name>
    <dbReference type="NCBI Taxonomy" id="3063788"/>
    <lineage>
        <taxon>Bacteria</taxon>
        <taxon>Bacillati</taxon>
        <taxon>Bacillota</taxon>
        <taxon>Negativicutes</taxon>
        <taxon>Acetonemataceae</taxon>
        <taxon>Anaeroselena</taxon>
    </lineage>
</organism>